<dbReference type="Gene3D" id="3.20.20.370">
    <property type="entry name" value="Glycoside hydrolase/deacetylase"/>
    <property type="match status" value="1"/>
</dbReference>
<dbReference type="SUPFAM" id="SSF88713">
    <property type="entry name" value="Glycoside hydrolase/deacetylase"/>
    <property type="match status" value="1"/>
</dbReference>
<dbReference type="EMBL" id="BART01024457">
    <property type="protein sequence ID" value="GAH04218.1"/>
    <property type="molecule type" value="Genomic_DNA"/>
</dbReference>
<evidence type="ECO:0000259" key="1">
    <source>
        <dbReference type="Pfam" id="PF11959"/>
    </source>
</evidence>
<dbReference type="InterPro" id="IPR022560">
    <property type="entry name" value="DUF3473"/>
</dbReference>
<evidence type="ECO:0000313" key="2">
    <source>
        <dbReference type="EMBL" id="GAH04218.1"/>
    </source>
</evidence>
<sequence>PYFTVVEKTAWAIDIMKKNGLRYDSSVFPVKTHLYGVRDAPLFPYHISSTDIKVDNSDEDFLEIPLSVYRMPLIKKNIPIAGGFYLRFLPYSFIKRGIKKINKLNQPAVCYLHPWELDPEQPRVNSLGWYHYYRLSSTEAKFTRLLTDFKFTSVKEYFNLK</sequence>
<feature type="non-terminal residue" evidence="2">
    <location>
        <position position="1"/>
    </location>
</feature>
<name>X1E6D4_9ZZZZ</name>
<gene>
    <name evidence="2" type="ORF">S01H4_44169</name>
</gene>
<comment type="caution">
    <text evidence="2">The sequence shown here is derived from an EMBL/GenBank/DDBJ whole genome shotgun (WGS) entry which is preliminary data.</text>
</comment>
<accession>X1E6D4</accession>
<reference evidence="2" key="1">
    <citation type="journal article" date="2014" name="Front. Microbiol.">
        <title>High frequency of phylogenetically diverse reductive dehalogenase-homologous genes in deep subseafloor sedimentary metagenomes.</title>
        <authorList>
            <person name="Kawai M."/>
            <person name="Futagami T."/>
            <person name="Toyoda A."/>
            <person name="Takaki Y."/>
            <person name="Nishi S."/>
            <person name="Hori S."/>
            <person name="Arai W."/>
            <person name="Tsubouchi T."/>
            <person name="Morono Y."/>
            <person name="Uchiyama I."/>
            <person name="Ito T."/>
            <person name="Fujiyama A."/>
            <person name="Inagaki F."/>
            <person name="Takami H."/>
        </authorList>
    </citation>
    <scope>NUCLEOTIDE SEQUENCE</scope>
    <source>
        <strain evidence="2">Expedition CK06-06</strain>
    </source>
</reference>
<feature type="domain" description="DUF3473" evidence="1">
    <location>
        <begin position="25"/>
        <end position="158"/>
    </location>
</feature>
<protein>
    <recommendedName>
        <fullName evidence="1">DUF3473 domain-containing protein</fullName>
    </recommendedName>
</protein>
<dbReference type="InterPro" id="IPR011330">
    <property type="entry name" value="Glyco_hydro/deAcase_b/a-brl"/>
</dbReference>
<dbReference type="Pfam" id="PF11959">
    <property type="entry name" value="DUF3473"/>
    <property type="match status" value="1"/>
</dbReference>
<organism evidence="2">
    <name type="scientific">marine sediment metagenome</name>
    <dbReference type="NCBI Taxonomy" id="412755"/>
    <lineage>
        <taxon>unclassified sequences</taxon>
        <taxon>metagenomes</taxon>
        <taxon>ecological metagenomes</taxon>
    </lineage>
</organism>
<proteinExistence type="predicted"/>
<dbReference type="AlphaFoldDB" id="X1E6D4"/>
<dbReference type="GO" id="GO:0005975">
    <property type="term" value="P:carbohydrate metabolic process"/>
    <property type="evidence" value="ECO:0007669"/>
    <property type="project" value="InterPro"/>
</dbReference>